<reference evidence="3" key="1">
    <citation type="submission" date="2020-06" db="EMBL/GenBank/DDBJ databases">
        <authorList>
            <consortium name="Plant Systems Biology data submission"/>
        </authorList>
    </citation>
    <scope>NUCLEOTIDE SEQUENCE</scope>
    <source>
        <strain evidence="3">D6</strain>
    </source>
</reference>
<sequence>MSSCTWLICLPVWLSSLLILIVAVDAATSLGDEIAEIQSETRVVGLAGWSVAGNGSLCSYGAAGERILGSKEKLKVRGDMRFHVGSVTKSMTSTLLAILIEDGMIESWGSKLGHLIPSEASGTPYEDVTLRQLVSHQAGIPRDVPLLSCFLYAINPSKDPRKDRTKTTKNALKSTPVNAPGTEWSYSNWGYIIAGHIVEEVTGMTWEAALASFLFEPLGIRLDPDPISKMTGAPNSNDDPWGHYQYFGVLSTVPCNPDQPLYPFYPFTACDNPTVYSAPGRFSGPQAAMARYLAFHLSCHRGEHSGLLLSQASCQTLHSPANASVADYYGYGWFINNDRGEVVYHGGSNTINFYRVWLDLDGNRAYAAMTNQAPTESAAVALNQTVETMIALGENQEDCSARIPSSVYIVH</sequence>
<keyword evidence="1" id="KW-0732">Signal</keyword>
<dbReference type="PANTHER" id="PTHR46825:SF9">
    <property type="entry name" value="BETA-LACTAMASE-RELATED DOMAIN-CONTAINING PROTEIN"/>
    <property type="match status" value="1"/>
</dbReference>
<comment type="caution">
    <text evidence="3">The sequence shown here is derived from an EMBL/GenBank/DDBJ whole genome shotgun (WGS) entry which is preliminary data.</text>
</comment>
<dbReference type="InterPro" id="IPR050491">
    <property type="entry name" value="AmpC-like"/>
</dbReference>
<accession>A0A9N8EWM4</accession>
<dbReference type="Gene3D" id="3.40.710.10">
    <property type="entry name" value="DD-peptidase/beta-lactamase superfamily"/>
    <property type="match status" value="1"/>
</dbReference>
<feature type="domain" description="Beta-lactamase-related" evidence="2">
    <location>
        <begin position="41"/>
        <end position="381"/>
    </location>
</feature>
<dbReference type="SUPFAM" id="SSF56601">
    <property type="entry name" value="beta-lactamase/transpeptidase-like"/>
    <property type="match status" value="1"/>
</dbReference>
<dbReference type="OrthoDB" id="5946976at2759"/>
<keyword evidence="4" id="KW-1185">Reference proteome</keyword>
<evidence type="ECO:0000313" key="3">
    <source>
        <dbReference type="EMBL" id="CAB9528482.1"/>
    </source>
</evidence>
<gene>
    <name evidence="3" type="ORF">SEMRO_2239_G320240.1</name>
</gene>
<dbReference type="InterPro" id="IPR012338">
    <property type="entry name" value="Beta-lactam/transpept-like"/>
</dbReference>
<dbReference type="AlphaFoldDB" id="A0A9N8EWM4"/>
<evidence type="ECO:0000256" key="1">
    <source>
        <dbReference type="SAM" id="SignalP"/>
    </source>
</evidence>
<dbReference type="EMBL" id="CAICTM010002237">
    <property type="protein sequence ID" value="CAB9528482.1"/>
    <property type="molecule type" value="Genomic_DNA"/>
</dbReference>
<feature type="chain" id="PRO_5040256848" evidence="1">
    <location>
        <begin position="27"/>
        <end position="411"/>
    </location>
</feature>
<proteinExistence type="predicted"/>
<dbReference type="InterPro" id="IPR001466">
    <property type="entry name" value="Beta-lactam-related"/>
</dbReference>
<dbReference type="PANTHER" id="PTHR46825">
    <property type="entry name" value="D-ALANYL-D-ALANINE-CARBOXYPEPTIDASE/ENDOPEPTIDASE AMPH"/>
    <property type="match status" value="1"/>
</dbReference>
<evidence type="ECO:0000313" key="4">
    <source>
        <dbReference type="Proteomes" id="UP001153069"/>
    </source>
</evidence>
<organism evidence="3 4">
    <name type="scientific">Seminavis robusta</name>
    <dbReference type="NCBI Taxonomy" id="568900"/>
    <lineage>
        <taxon>Eukaryota</taxon>
        <taxon>Sar</taxon>
        <taxon>Stramenopiles</taxon>
        <taxon>Ochrophyta</taxon>
        <taxon>Bacillariophyta</taxon>
        <taxon>Bacillariophyceae</taxon>
        <taxon>Bacillariophycidae</taxon>
        <taxon>Naviculales</taxon>
        <taxon>Naviculaceae</taxon>
        <taxon>Seminavis</taxon>
    </lineage>
</organism>
<dbReference type="Proteomes" id="UP001153069">
    <property type="component" value="Unassembled WGS sequence"/>
</dbReference>
<evidence type="ECO:0000259" key="2">
    <source>
        <dbReference type="Pfam" id="PF00144"/>
    </source>
</evidence>
<dbReference type="Pfam" id="PF00144">
    <property type="entry name" value="Beta-lactamase"/>
    <property type="match status" value="1"/>
</dbReference>
<feature type="signal peptide" evidence="1">
    <location>
        <begin position="1"/>
        <end position="26"/>
    </location>
</feature>
<protein>
    <submittedName>
        <fullName evidence="3">Beta-lactamase</fullName>
    </submittedName>
</protein>
<name>A0A9N8EWM4_9STRA</name>